<dbReference type="GO" id="GO:0016020">
    <property type="term" value="C:membrane"/>
    <property type="evidence" value="ECO:0007669"/>
    <property type="project" value="UniProtKB-SubCell"/>
</dbReference>
<dbReference type="Pfam" id="PF12906">
    <property type="entry name" value="RINGv"/>
    <property type="match status" value="1"/>
</dbReference>
<evidence type="ECO:0000256" key="3">
    <source>
        <dbReference type="ARBA" id="ARBA00022723"/>
    </source>
</evidence>
<reference evidence="10" key="1">
    <citation type="submission" date="2021-02" db="EMBL/GenBank/DDBJ databases">
        <authorList>
            <person name="Nieuwenhuis M."/>
            <person name="Van De Peppel L.J.J."/>
        </authorList>
    </citation>
    <scope>NUCLEOTIDE SEQUENCE</scope>
    <source>
        <strain evidence="10">D49</strain>
    </source>
</reference>
<dbReference type="Gene3D" id="3.30.40.10">
    <property type="entry name" value="Zinc/RING finger domain, C3HC4 (zinc finger)"/>
    <property type="match status" value="1"/>
</dbReference>
<comment type="caution">
    <text evidence="10">The sequence shown here is derived from an EMBL/GenBank/DDBJ whole genome shotgun (WGS) entry which is preliminary data.</text>
</comment>
<dbReference type="PANTHER" id="PTHR46283">
    <property type="entry name" value="E3 UBIQUITIN-PROTEIN LIGASE MARCH5"/>
    <property type="match status" value="1"/>
</dbReference>
<evidence type="ECO:0000256" key="2">
    <source>
        <dbReference type="ARBA" id="ARBA00022692"/>
    </source>
</evidence>
<keyword evidence="11" id="KW-1185">Reference proteome</keyword>
<dbReference type="InterPro" id="IPR011016">
    <property type="entry name" value="Znf_RING-CH"/>
</dbReference>
<comment type="subcellular location">
    <subcellularLocation>
        <location evidence="1">Membrane</location>
        <topology evidence="1">Multi-pass membrane protein</topology>
    </subcellularLocation>
</comment>
<dbReference type="SMART" id="SM00744">
    <property type="entry name" value="RINGv"/>
    <property type="match status" value="1"/>
</dbReference>
<evidence type="ECO:0000256" key="7">
    <source>
        <dbReference type="ARBA" id="ARBA00023136"/>
    </source>
</evidence>
<accession>A0A9P7GSW6</accession>
<dbReference type="SUPFAM" id="SSF57850">
    <property type="entry name" value="RING/U-box"/>
    <property type="match status" value="1"/>
</dbReference>
<name>A0A9P7GSW6_9AGAR</name>
<feature type="domain" description="RING-CH-type" evidence="9">
    <location>
        <begin position="13"/>
        <end position="86"/>
    </location>
</feature>
<organism evidence="10 11">
    <name type="scientific">Sphagnurus paluster</name>
    <dbReference type="NCBI Taxonomy" id="117069"/>
    <lineage>
        <taxon>Eukaryota</taxon>
        <taxon>Fungi</taxon>
        <taxon>Dikarya</taxon>
        <taxon>Basidiomycota</taxon>
        <taxon>Agaricomycotina</taxon>
        <taxon>Agaricomycetes</taxon>
        <taxon>Agaricomycetidae</taxon>
        <taxon>Agaricales</taxon>
        <taxon>Tricholomatineae</taxon>
        <taxon>Lyophyllaceae</taxon>
        <taxon>Sphagnurus</taxon>
    </lineage>
</organism>
<keyword evidence="2 8" id="KW-0812">Transmembrane</keyword>
<keyword evidence="7 8" id="KW-0472">Membrane</keyword>
<dbReference type="Proteomes" id="UP000717328">
    <property type="component" value="Unassembled WGS sequence"/>
</dbReference>
<dbReference type="GO" id="GO:0008270">
    <property type="term" value="F:zinc ion binding"/>
    <property type="evidence" value="ECO:0007669"/>
    <property type="project" value="UniProtKB-KW"/>
</dbReference>
<evidence type="ECO:0000256" key="1">
    <source>
        <dbReference type="ARBA" id="ARBA00004141"/>
    </source>
</evidence>
<dbReference type="EMBL" id="JABCKI010000027">
    <property type="protein sequence ID" value="KAG5653928.1"/>
    <property type="molecule type" value="Genomic_DNA"/>
</dbReference>
<gene>
    <name evidence="10" type="ORF">H0H81_009285</name>
</gene>
<feature type="transmembrane region" description="Helical" evidence="8">
    <location>
        <begin position="109"/>
        <end position="136"/>
    </location>
</feature>
<evidence type="ECO:0000313" key="10">
    <source>
        <dbReference type="EMBL" id="KAG5653928.1"/>
    </source>
</evidence>
<proteinExistence type="predicted"/>
<dbReference type="PROSITE" id="PS51292">
    <property type="entry name" value="ZF_RING_CH"/>
    <property type="match status" value="1"/>
</dbReference>
<evidence type="ECO:0000259" key="9">
    <source>
        <dbReference type="PROSITE" id="PS51292"/>
    </source>
</evidence>
<dbReference type="AlphaFoldDB" id="A0A9P7GSW6"/>
<evidence type="ECO:0000256" key="5">
    <source>
        <dbReference type="ARBA" id="ARBA00022833"/>
    </source>
</evidence>
<dbReference type="InterPro" id="IPR013083">
    <property type="entry name" value="Znf_RING/FYVE/PHD"/>
</dbReference>
<evidence type="ECO:0000313" key="11">
    <source>
        <dbReference type="Proteomes" id="UP000717328"/>
    </source>
</evidence>
<sequence>MNRRTHSSRIPTVNDLRVKLCYICREEEQYDAPAEDPPRAWTHPCTCTLVAHESCLLRWIQTSQADTARAANALKCPQCGTKYELVSHRPTILKLFGAGNSALQRAGRLVTLCGAAGIIAVFASGVYIALTAYGAWAVKQFIGEEMFELLLTDNPANWSWTTFFNLPTVPLSLVLSRFQTPALIPSLIPILLIWPPAPPLNLNLHVGASTSASTDIRLPQPNAIELHPHHAARPNPFWTWPPTPTVFGFVVVPLVRAVYRRLWARVQVWVLGSQPPSARRTLGVTWDGWPLVIRIRADIRREGQVQQGGNEQEGGAVLAQAQAQDDEVPEEQRALAAAEQHISISTSSLGRRVGGALMIPYISARMGSLLLSLSKNSALLRRALAVRPPLVETGHRTWIPGEWEGLSAVRHVQKALGMVWRSSWRGSGTWARADPVWWRNAIGLGVFVVAKDCIELMYLWLTTRELSSRHVKNRDFSGVDIRELDLIPGFPRGSQFEGEQQLPVRARSLPRGL</sequence>
<keyword evidence="5" id="KW-0862">Zinc</keyword>
<reference evidence="10" key="2">
    <citation type="submission" date="2021-10" db="EMBL/GenBank/DDBJ databases">
        <title>Phylogenomics reveals ancestral predisposition of the termite-cultivated fungus Termitomyces towards a domesticated lifestyle.</title>
        <authorList>
            <person name="Auxier B."/>
            <person name="Grum-Grzhimaylo A."/>
            <person name="Cardenas M.E."/>
            <person name="Lodge J.D."/>
            <person name="Laessoe T."/>
            <person name="Pedersen O."/>
            <person name="Smith M.E."/>
            <person name="Kuyper T.W."/>
            <person name="Franco-Molano E.A."/>
            <person name="Baroni T.J."/>
            <person name="Aanen D.K."/>
        </authorList>
    </citation>
    <scope>NUCLEOTIDE SEQUENCE</scope>
    <source>
        <strain evidence="10">D49</strain>
    </source>
</reference>
<evidence type="ECO:0000256" key="8">
    <source>
        <dbReference type="SAM" id="Phobius"/>
    </source>
</evidence>
<keyword evidence="3" id="KW-0479">Metal-binding</keyword>
<keyword evidence="4" id="KW-0863">Zinc-finger</keyword>
<protein>
    <recommendedName>
        <fullName evidence="9">RING-CH-type domain-containing protein</fullName>
    </recommendedName>
</protein>
<keyword evidence="6 8" id="KW-1133">Transmembrane helix</keyword>
<dbReference type="OrthoDB" id="5817083at2759"/>
<evidence type="ECO:0000256" key="4">
    <source>
        <dbReference type="ARBA" id="ARBA00022771"/>
    </source>
</evidence>
<evidence type="ECO:0000256" key="6">
    <source>
        <dbReference type="ARBA" id="ARBA00022989"/>
    </source>
</evidence>